<feature type="transmembrane region" description="Helical" evidence="5">
    <location>
        <begin position="207"/>
        <end position="230"/>
    </location>
</feature>
<comment type="subcellular location">
    <subcellularLocation>
        <location evidence="1">Membrane</location>
        <topology evidence="1">Multi-pass membrane protein</topology>
    </subcellularLocation>
</comment>
<keyword evidence="2 5" id="KW-0812">Transmembrane</keyword>
<dbReference type="eggNOG" id="COG1275">
    <property type="taxonomic scope" value="Bacteria"/>
</dbReference>
<feature type="transmembrane region" description="Helical" evidence="5">
    <location>
        <begin position="178"/>
        <end position="200"/>
    </location>
</feature>
<dbReference type="InterPro" id="IPR004695">
    <property type="entry name" value="SLAC1/Mae1/Ssu1/TehA"/>
</dbReference>
<gene>
    <name evidence="6" type="ordered locus">FraEuI1c_6602</name>
</gene>
<dbReference type="InterPro" id="IPR038665">
    <property type="entry name" value="Voltage-dep_anion_channel_sf"/>
</dbReference>
<keyword evidence="7" id="KW-1185">Reference proteome</keyword>
<accession>E3J9S3</accession>
<evidence type="ECO:0000256" key="2">
    <source>
        <dbReference type="ARBA" id="ARBA00022692"/>
    </source>
</evidence>
<dbReference type="STRING" id="298654.FraEuI1c_6602"/>
<evidence type="ECO:0000256" key="4">
    <source>
        <dbReference type="ARBA" id="ARBA00023136"/>
    </source>
</evidence>
<dbReference type="Proteomes" id="UP000002484">
    <property type="component" value="Chromosome"/>
</dbReference>
<evidence type="ECO:0000313" key="7">
    <source>
        <dbReference type="Proteomes" id="UP000002484"/>
    </source>
</evidence>
<dbReference type="Gene3D" id="1.50.10.150">
    <property type="entry name" value="Voltage-dependent anion channel"/>
    <property type="match status" value="1"/>
</dbReference>
<feature type="transmembrane region" description="Helical" evidence="5">
    <location>
        <begin position="20"/>
        <end position="42"/>
    </location>
</feature>
<dbReference type="AlphaFoldDB" id="E3J9S3"/>
<feature type="transmembrane region" description="Helical" evidence="5">
    <location>
        <begin position="89"/>
        <end position="109"/>
    </location>
</feature>
<dbReference type="InterPro" id="IPR052951">
    <property type="entry name" value="Tellurite_res_ion_channel"/>
</dbReference>
<keyword evidence="3 5" id="KW-1133">Transmembrane helix</keyword>
<evidence type="ECO:0000256" key="3">
    <source>
        <dbReference type="ARBA" id="ARBA00022989"/>
    </source>
</evidence>
<dbReference type="GO" id="GO:0005886">
    <property type="term" value="C:plasma membrane"/>
    <property type="evidence" value="ECO:0007669"/>
    <property type="project" value="TreeGrafter"/>
</dbReference>
<name>E3J9S3_PSEI1</name>
<dbReference type="HOGENOM" id="CLU_044414_1_0_11"/>
<feature type="transmembrane region" description="Helical" evidence="5">
    <location>
        <begin position="299"/>
        <end position="315"/>
    </location>
</feature>
<dbReference type="Pfam" id="PF03595">
    <property type="entry name" value="SLAC1"/>
    <property type="match status" value="1"/>
</dbReference>
<dbReference type="OrthoDB" id="5017340at2"/>
<feature type="transmembrane region" description="Helical" evidence="5">
    <location>
        <begin position="54"/>
        <end position="77"/>
    </location>
</feature>
<dbReference type="PANTHER" id="PTHR37955:SF1">
    <property type="entry name" value="DEP DOMAIN-CONTAINING PROTEIN"/>
    <property type="match status" value="1"/>
</dbReference>
<feature type="transmembrane region" description="Helical" evidence="5">
    <location>
        <begin position="268"/>
        <end position="287"/>
    </location>
</feature>
<evidence type="ECO:0000313" key="6">
    <source>
        <dbReference type="EMBL" id="ADP84576.1"/>
    </source>
</evidence>
<organism evidence="6 7">
    <name type="scientific">Pseudofrankia inefficax (strain DSM 45817 / CECT 9037 / DDB 130130 / EuI1c)</name>
    <name type="common">Frankia inefficax</name>
    <dbReference type="NCBI Taxonomy" id="298654"/>
    <lineage>
        <taxon>Bacteria</taxon>
        <taxon>Bacillati</taxon>
        <taxon>Actinomycetota</taxon>
        <taxon>Actinomycetes</taxon>
        <taxon>Frankiales</taxon>
        <taxon>Frankiaceae</taxon>
        <taxon>Pseudofrankia</taxon>
    </lineage>
</organism>
<keyword evidence="4 5" id="KW-0472">Membrane</keyword>
<evidence type="ECO:0000256" key="5">
    <source>
        <dbReference type="SAM" id="Phobius"/>
    </source>
</evidence>
<feature type="transmembrane region" description="Helical" evidence="5">
    <location>
        <begin position="242"/>
        <end position="261"/>
    </location>
</feature>
<dbReference type="InParanoid" id="E3J9S3"/>
<feature type="transmembrane region" description="Helical" evidence="5">
    <location>
        <begin position="153"/>
        <end position="172"/>
    </location>
</feature>
<dbReference type="KEGG" id="fri:FraEuI1c_6602"/>
<dbReference type="EMBL" id="CP002299">
    <property type="protein sequence ID" value="ADP84576.1"/>
    <property type="molecule type" value="Genomic_DNA"/>
</dbReference>
<proteinExistence type="predicted"/>
<reference evidence="6 7" key="1">
    <citation type="submission" date="2010-10" db="EMBL/GenBank/DDBJ databases">
        <title>Complete sequence of Frankia sp. EuI1c.</title>
        <authorList>
            <consortium name="US DOE Joint Genome Institute"/>
            <person name="Lucas S."/>
            <person name="Copeland A."/>
            <person name="Lapidus A."/>
            <person name="Cheng J.-F."/>
            <person name="Bruce D."/>
            <person name="Goodwin L."/>
            <person name="Pitluck S."/>
            <person name="Chertkov O."/>
            <person name="Detter J.C."/>
            <person name="Han C."/>
            <person name="Tapia R."/>
            <person name="Land M."/>
            <person name="Hauser L."/>
            <person name="Jeffries C."/>
            <person name="Kyrpides N."/>
            <person name="Ivanova N."/>
            <person name="Mikhailova N."/>
            <person name="Beauchemin N."/>
            <person name="Sen A."/>
            <person name="Sur S.A."/>
            <person name="Gtari M."/>
            <person name="Wall L."/>
            <person name="Tisa L."/>
            <person name="Woyke T."/>
        </authorList>
    </citation>
    <scope>NUCLEOTIDE SEQUENCE [LARGE SCALE GENOMIC DNA]</scope>
    <source>
        <strain evidence="7">DSM 45817 / CECT 9037 / EuI1c</strain>
    </source>
</reference>
<protein>
    <submittedName>
        <fullName evidence="6">C4-dicarboxylate transporter/malic acid transport protein</fullName>
    </submittedName>
</protein>
<evidence type="ECO:0000256" key="1">
    <source>
        <dbReference type="ARBA" id="ARBA00004141"/>
    </source>
</evidence>
<dbReference type="PANTHER" id="PTHR37955">
    <property type="entry name" value="TELLURITE RESISTANCE PROTEIN TEHA"/>
    <property type="match status" value="1"/>
</dbReference>
<dbReference type="GO" id="GO:0046583">
    <property type="term" value="F:monoatomic cation efflux transmembrane transporter activity"/>
    <property type="evidence" value="ECO:0007669"/>
    <property type="project" value="TreeGrafter"/>
</dbReference>
<sequence>MRTAPDHPPHARTAGLTRRIPLNFFGMPFGLTGLATCWSTAAGYGLVPAAVGEALAALAGLVWLVLVTAYLRCAVAIRGALRRDLGDRLLSPFAALVPLTPMLLCATALRPHAAMPARVAVDVLVAAVVLLGGWLTGDWIYGPLRVDQVHPGYLLPTVAGGLIAGAAAAMVGQPRLGYVLAGLGGVCWLALGSIVLARLLTRPLPPVALLPTLAIEMAPPAVASLAWFALAGDRLGPVAEALGGYTLLMVLAQLRLVPCYLRLRFTPGFWAFAFSSAAVATIGLHWLHDAAPPGGRWGAYAVLVVISVFIGGLAARTTRAFVGGQLLPPVTALFPDPNLSDREPAHV</sequence>
<feature type="transmembrane region" description="Helical" evidence="5">
    <location>
        <begin position="121"/>
        <end position="141"/>
    </location>
</feature>
<dbReference type="RefSeq" id="WP_013427687.1">
    <property type="nucleotide sequence ID" value="NC_014666.1"/>
</dbReference>